<dbReference type="Proteomes" id="UP000789920">
    <property type="component" value="Unassembled WGS sequence"/>
</dbReference>
<protein>
    <submittedName>
        <fullName evidence="1">31424_t:CDS:1</fullName>
    </submittedName>
</protein>
<organism evidence="1 2">
    <name type="scientific">Racocetra persica</name>
    <dbReference type="NCBI Taxonomy" id="160502"/>
    <lineage>
        <taxon>Eukaryota</taxon>
        <taxon>Fungi</taxon>
        <taxon>Fungi incertae sedis</taxon>
        <taxon>Mucoromycota</taxon>
        <taxon>Glomeromycotina</taxon>
        <taxon>Glomeromycetes</taxon>
        <taxon>Diversisporales</taxon>
        <taxon>Gigasporaceae</taxon>
        <taxon>Racocetra</taxon>
    </lineage>
</organism>
<proteinExistence type="predicted"/>
<comment type="caution">
    <text evidence="1">The sequence shown here is derived from an EMBL/GenBank/DDBJ whole genome shotgun (WGS) entry which is preliminary data.</text>
</comment>
<evidence type="ECO:0000313" key="2">
    <source>
        <dbReference type="Proteomes" id="UP000789920"/>
    </source>
</evidence>
<accession>A0ACA9ME62</accession>
<gene>
    <name evidence="1" type="ORF">RPERSI_LOCUS5241</name>
</gene>
<dbReference type="EMBL" id="CAJVQC010007735">
    <property type="protein sequence ID" value="CAG8583360.1"/>
    <property type="molecule type" value="Genomic_DNA"/>
</dbReference>
<name>A0ACA9ME62_9GLOM</name>
<keyword evidence="2" id="KW-1185">Reference proteome</keyword>
<reference evidence="1" key="1">
    <citation type="submission" date="2021-06" db="EMBL/GenBank/DDBJ databases">
        <authorList>
            <person name="Kallberg Y."/>
            <person name="Tangrot J."/>
            <person name="Rosling A."/>
        </authorList>
    </citation>
    <scope>NUCLEOTIDE SEQUENCE</scope>
    <source>
        <strain evidence="1">MA461A</strain>
    </source>
</reference>
<sequence>MVESKTATIADCFVEYIKLAIAINQIPNENVLKNNIINIFNRRYNEFDRDAYLLGYFLYPEYPLLNNQEITLSEIVEQANNTLTISDIIDLTKLSLETDDQLRMN</sequence>
<feature type="non-terminal residue" evidence="1">
    <location>
        <position position="105"/>
    </location>
</feature>
<evidence type="ECO:0000313" key="1">
    <source>
        <dbReference type="EMBL" id="CAG8583360.1"/>
    </source>
</evidence>